<gene>
    <name evidence="1" type="ORF">ACFY35_11715</name>
</gene>
<reference evidence="1 2" key="1">
    <citation type="submission" date="2024-10" db="EMBL/GenBank/DDBJ databases">
        <title>The Natural Products Discovery Center: Release of the First 8490 Sequenced Strains for Exploring Actinobacteria Biosynthetic Diversity.</title>
        <authorList>
            <person name="Kalkreuter E."/>
            <person name="Kautsar S.A."/>
            <person name="Yang D."/>
            <person name="Bader C.D."/>
            <person name="Teijaro C.N."/>
            <person name="Fluegel L."/>
            <person name="Davis C.M."/>
            <person name="Simpson J.R."/>
            <person name="Lauterbach L."/>
            <person name="Steele A.D."/>
            <person name="Gui C."/>
            <person name="Meng S."/>
            <person name="Li G."/>
            <person name="Viehrig K."/>
            <person name="Ye F."/>
            <person name="Su P."/>
            <person name="Kiefer A.F."/>
            <person name="Nichols A."/>
            <person name="Cepeda A.J."/>
            <person name="Yan W."/>
            <person name="Fan B."/>
            <person name="Jiang Y."/>
            <person name="Adhikari A."/>
            <person name="Zheng C.-J."/>
            <person name="Schuster L."/>
            <person name="Cowan T.M."/>
            <person name="Smanski M.J."/>
            <person name="Chevrette M.G."/>
            <person name="De Carvalho L.P.S."/>
            <person name="Shen B."/>
        </authorList>
    </citation>
    <scope>NUCLEOTIDE SEQUENCE [LARGE SCALE GENOMIC DNA]</scope>
    <source>
        <strain evidence="1 2">NPDC000087</strain>
    </source>
</reference>
<accession>A0ABW6WAI0</accession>
<comment type="caution">
    <text evidence="1">The sequence shown here is derived from an EMBL/GenBank/DDBJ whole genome shotgun (WGS) entry which is preliminary data.</text>
</comment>
<sequence>MLALSIGIAGVSSAPAYAATDRSGAERLNIPNSSVCRAGRVVDTSLLAAEMAAATREDDLETGVFGN</sequence>
<organism evidence="1 2">
    <name type="scientific">Paractinoplanes globisporus</name>
    <dbReference type="NCBI Taxonomy" id="113565"/>
    <lineage>
        <taxon>Bacteria</taxon>
        <taxon>Bacillati</taxon>
        <taxon>Actinomycetota</taxon>
        <taxon>Actinomycetes</taxon>
        <taxon>Micromonosporales</taxon>
        <taxon>Micromonosporaceae</taxon>
        <taxon>Paractinoplanes</taxon>
    </lineage>
</organism>
<dbReference type="RefSeq" id="WP_026205497.1">
    <property type="nucleotide sequence ID" value="NZ_JBIAZU010000002.1"/>
</dbReference>
<evidence type="ECO:0000313" key="2">
    <source>
        <dbReference type="Proteomes" id="UP001602245"/>
    </source>
</evidence>
<proteinExistence type="predicted"/>
<evidence type="ECO:0000313" key="1">
    <source>
        <dbReference type="EMBL" id="MFF5290103.1"/>
    </source>
</evidence>
<protein>
    <submittedName>
        <fullName evidence="1">Uncharacterized protein</fullName>
    </submittedName>
</protein>
<keyword evidence="2" id="KW-1185">Reference proteome</keyword>
<dbReference type="Proteomes" id="UP001602245">
    <property type="component" value="Unassembled WGS sequence"/>
</dbReference>
<dbReference type="EMBL" id="JBIAZU010000002">
    <property type="protein sequence ID" value="MFF5290103.1"/>
    <property type="molecule type" value="Genomic_DNA"/>
</dbReference>
<name>A0ABW6WAI0_9ACTN</name>